<feature type="compositionally biased region" description="Gly residues" evidence="6">
    <location>
        <begin position="129"/>
        <end position="147"/>
    </location>
</feature>
<dbReference type="InterPro" id="IPR056823">
    <property type="entry name" value="TEN-like_YD-shell"/>
</dbReference>
<dbReference type="Pfam" id="PF25023">
    <property type="entry name" value="TEN_YD-shell"/>
    <property type="match status" value="2"/>
</dbReference>
<comment type="caution">
    <text evidence="9">The sequence shown here is derived from an EMBL/GenBank/DDBJ whole genome shotgun (WGS) entry which is preliminary data.</text>
</comment>
<dbReference type="NCBIfam" id="NF012200">
    <property type="entry name" value="choice_anch_D"/>
    <property type="match status" value="1"/>
</dbReference>
<dbReference type="PANTHER" id="PTHR32305:SF15">
    <property type="entry name" value="PROTEIN RHSA-RELATED"/>
    <property type="match status" value="1"/>
</dbReference>
<sequence length="2635" mass="285506">MPRQPSYLDRILGTSTPSKSRNKSKSRAKKNTRVEMLERREMLAVDLEFTVSDQLVSQSDEVHQRTQAISDLYDELYMTDEEDSTRKPEQIRRDIEKLIIKSKQEASKSSSTSSSSFVGPTYSLLSSGSGSGGSSGSGGGSGSGSGGVPEIYFSGGTSTLGEPLSNSGTGVWEVVRSSVSGGNNGSLTLTMNMSGDATSDDVRIEWNGVEVTSFSGTQFTVISTEPGSDFLTIVPKADALVETPNPEHLEISLVSSSNYTEGPYSEPPDADIYEGSYTAAVVDQTEDWQPSPYIPIRNGCDCDLTNGMASQVVLSFKVNVSASSYISDSLTMSVIFGNVIATPKTLSFPANGQPEDYELTFSFTFDRSAVSAASSADYTWTIVSSDTSSPKTGVYQREDTPKSGYGNVFLGIEGVSSTKVPTLSDSDNGGRFTLGNKTYFFPKLAGGAYDSAPGSFATLDSVSGGYQVLTRENELFEFDSGGYATTSTDAKGRVTTYTYTTIGGDKYISSIESPFETTDYTYTGTLMTNVSSSLGHSVDLAYSGGKLVTATEDDPDDTGPLAAPVTTYAYNGDDRVSTVTESGRVTTYTYDATGHFSSVENPDGSETGVVSSQASVIASGELGESFTDNQGVTTTYLLDTLGNVTEEEDELGNVTIYERDANGLLLKLTLPDPDGAGPLESPVFEYTYDSRGNMLTETLPDDSVRTWVYHATWNQPTKYTDANGHITLYTYDSTYEWLLTETKVLGEIDDLVNMETDDLTTTYSYTPSPTSSTDPPIGLVDSMTAPDGVITEFEYNSIGRLLTTTYAVGTADEASTSSTYCACGGLLSDTDELGNTTTYTRDDLSRVTTVTQPDPDGAGPLSATVTTHTYNAQGLLASEDVNGRTTSYTYNADGQLTKVTEEDPDGAGPLSAPETTYTYHTDGNVATITDPLGNVTTYTYTGGLLTSVTEPDPDGAGGQSAPVTSYTYDAMGRTLTMTDPLGNVTTYAYDNLGRQTSVTMPDPDGAGSLTSLVSTTVYDAFDRIISLTDFDGTTTSFTYDSEGNKLTETTALGTTTYTYDELNRVETITTADPDGAGTLTALVTTYVYTVGGQLESVTTPKGTTTYTYDDRRRRTSTTLPDPDGAGDQLAPVTHTTYDDAGNVLTETDALGYTTEYEYDALNRVTKTTRGIPPAIDLDDYTIGSYDPAQTTSGATYSVNDDGATLELNGNIWRHIDFPYDVTPDTILEFDFESGTEGEVHGIGFDDDLSLSAARMFKLYGTQSYGNATYDDYDPSESTVKHYRIRVGDHYTGSFNYLVFVNDHDGSPQDAQSIFSNIKIYEENSVTYEYNEFGQLVTQTDPNHGETTFEYDDLGRKTKTIYADPDGGGGLTSPEVSYVYDAAGQMTEMIDELGYSTTYVYDNLGRQISVTLPDPDGGGTLTAPVTAYSYDAASQLLSMTDPLGNTTSYTYDDMGRKLTETLPDPDGGGSLTEPVTTYTYNSKGQLESVTDAESQTVSYTYNSAGLIQTMADPRGTTVYAYDAIGRQIAMYEPDPDGVGSQLAPITLNRYNNQGELEAVITRDGKTSYTYDNLGRLFSVTQADPDDIGQGVGSGIGSGTGATGSASGGPEIVVTDGVLLGQVLTDGSSTVSFGTVDVGHSALRTFEITNIGDSLLTISSLTLPSDFRIISYSDAEVAAGESTTITIEFTPTSVASYSVTLTINNDDIDESTFEIQLTGTGQASTNGSELAASMTYTYDAVGRRTSETDALGNSTSYAYDGLGRMTTKTDAEGGETTYTYDANGNRLTLTDPEDNTTTWTFDALNRMLTNTNELSDTRYYKYDAAGNVTQYTDRNGRVTSYHYDDLQRLQAEYWKDGSTIVRLLTYKYDANSRLTEASDPAATYTFTYDNLGRNTSTEHDLAALGFDVVVDEAYDALGRRTSLAAEIDGTDDLVNSYTYDYLNRMTQVTQGSQSGGNTVAEKRADFSYDAEDKAQFTSVTRYADLAGSELVATSTYGYDAADRITSLTHADSGSSTLAGYTWGYDEGNRLTEFTVAGYSAEDATYTYDDTDQLTGVDRSGTSSDESYTYDENGNRTGGSYSTGDNNQILSDGTSNYTYDDEGNRLSKTNISTGEVIEYTWDYRNRLVNITTKTSGGTVTHEVDYAYDIFNRRIGKTIDADGAGAGTATEEIYIYDGFRQERGAAGDHMALVFDESDDLTDRFLYGPNVDQILASEEVVSTASAGDVLWALTDHLGTVRDVADYDVGTNTTAVQNHLTYDAFGNITAETNAAVDFLFAFTGRERDDESDLQYNRARYYDSTVGRWIAEDPIGFVAGDENLLRYNVNFSVNSIDPSGRWPSSFPIGVPTGPLWDSPVEISPEYTLLMTSKAGAAATKAGAAAPNVGAAGVNVPINLEVRRMIDYIKEQHKQLEVDTKSLKTPTKQPWSKKVGEKESVEYRNRYTSSYVTSDFLSRCTPRYGEYKFRYQEKRNVVHGLYESWRFSDKYIEEYKKVVAINAALKLVREAVTKYGYAINSVNLVLDEVGDAASSLEPRAAFLVTLTTNFMKKGLADEAVTLASFEDELNDQKGDIQTSMLKMTASEAYTLVEGGLTKQFESADEWQFDKVLNKYYLSNPFGKWREVPLINHDTSFCHMLRNA</sequence>
<reference evidence="9 10" key="1">
    <citation type="submission" date="2018-02" db="EMBL/GenBank/DDBJ databases">
        <title>Comparative genomes isolates from brazilian mangrove.</title>
        <authorList>
            <person name="Araujo J.E."/>
            <person name="Taketani R.G."/>
            <person name="Silva M.C.P."/>
            <person name="Loureco M.V."/>
            <person name="Andreote F.D."/>
        </authorList>
    </citation>
    <scope>NUCLEOTIDE SEQUENCE [LARGE SCALE GENOMIC DNA]</scope>
    <source>
        <strain evidence="9 10">Hex-1 MGV</strain>
    </source>
</reference>
<evidence type="ECO:0000313" key="9">
    <source>
        <dbReference type="EMBL" id="PQO28500.1"/>
    </source>
</evidence>
<evidence type="ECO:0000256" key="4">
    <source>
        <dbReference type="ARBA" id="ARBA00022737"/>
    </source>
</evidence>
<feature type="domain" description="HYDIN/VesB/CFA65-like Ig-like" evidence="7">
    <location>
        <begin position="1627"/>
        <end position="1717"/>
    </location>
</feature>
<dbReference type="NCBIfam" id="TIGR03696">
    <property type="entry name" value="Rhs_assc_core"/>
    <property type="match status" value="1"/>
</dbReference>
<dbReference type="InterPro" id="IPR017868">
    <property type="entry name" value="Filamin/ABP280_repeat-like"/>
</dbReference>
<dbReference type="InterPro" id="IPR053879">
    <property type="entry name" value="HYDIN_VesB_CFA65-like_Ig"/>
</dbReference>
<feature type="compositionally biased region" description="Polar residues" evidence="6">
    <location>
        <begin position="2057"/>
        <end position="2069"/>
    </location>
</feature>
<evidence type="ECO:0000313" key="10">
    <source>
        <dbReference type="Proteomes" id="UP000238322"/>
    </source>
</evidence>
<name>A0A2S8F8P2_9BACT</name>
<dbReference type="InterPro" id="IPR006530">
    <property type="entry name" value="YD"/>
</dbReference>
<proteinExistence type="predicted"/>
<comment type="subcellular location">
    <subcellularLocation>
        <location evidence="1">Cell projection</location>
    </subcellularLocation>
    <subcellularLocation>
        <location evidence="2">Cytoplasm</location>
    </subcellularLocation>
</comment>
<evidence type="ECO:0000259" key="8">
    <source>
        <dbReference type="Pfam" id="PF25023"/>
    </source>
</evidence>
<dbReference type="InterPro" id="IPR050708">
    <property type="entry name" value="T6SS_VgrG/RHS"/>
</dbReference>
<evidence type="ECO:0000256" key="1">
    <source>
        <dbReference type="ARBA" id="ARBA00004316"/>
    </source>
</evidence>
<feature type="compositionally biased region" description="Polar residues" evidence="6">
    <location>
        <begin position="2075"/>
        <end position="2093"/>
    </location>
</feature>
<keyword evidence="3" id="KW-0963">Cytoplasm</keyword>
<dbReference type="PROSITE" id="PS50194">
    <property type="entry name" value="FILAMIN_REPEAT"/>
    <property type="match status" value="1"/>
</dbReference>
<dbReference type="Gene3D" id="2.180.10.10">
    <property type="entry name" value="RHS repeat-associated core"/>
    <property type="match status" value="7"/>
</dbReference>
<protein>
    <submittedName>
        <fullName evidence="9">Uncharacterized protein</fullName>
    </submittedName>
</protein>
<dbReference type="GO" id="GO:0005737">
    <property type="term" value="C:cytoplasm"/>
    <property type="evidence" value="ECO:0007669"/>
    <property type="project" value="UniProtKB-SubCell"/>
</dbReference>
<dbReference type="Pfam" id="PF22544">
    <property type="entry name" value="HYDIN_VesB_CFA65-like_Ig"/>
    <property type="match status" value="1"/>
</dbReference>
<gene>
    <name evidence="9" type="ORF">C5Y83_28225</name>
</gene>
<feature type="region of interest" description="Disordered" evidence="6">
    <location>
        <begin position="1"/>
        <end position="34"/>
    </location>
</feature>
<dbReference type="InterPro" id="IPR031325">
    <property type="entry name" value="RHS_repeat"/>
</dbReference>
<feature type="region of interest" description="Disordered" evidence="6">
    <location>
        <begin position="126"/>
        <end position="154"/>
    </location>
</feature>
<keyword evidence="5" id="KW-0966">Cell projection</keyword>
<dbReference type="InterPro" id="IPR022385">
    <property type="entry name" value="Rhs_assc_core"/>
</dbReference>
<dbReference type="Pfam" id="PF05593">
    <property type="entry name" value="RHS_repeat"/>
    <property type="match status" value="12"/>
</dbReference>
<dbReference type="EMBL" id="PUHY01000016">
    <property type="protein sequence ID" value="PQO28500.1"/>
    <property type="molecule type" value="Genomic_DNA"/>
</dbReference>
<evidence type="ECO:0000259" key="7">
    <source>
        <dbReference type="Pfam" id="PF22544"/>
    </source>
</evidence>
<dbReference type="Proteomes" id="UP000238322">
    <property type="component" value="Unassembled WGS sequence"/>
</dbReference>
<feature type="compositionally biased region" description="Basic residues" evidence="6">
    <location>
        <begin position="20"/>
        <end position="31"/>
    </location>
</feature>
<evidence type="ECO:0000256" key="5">
    <source>
        <dbReference type="ARBA" id="ARBA00023273"/>
    </source>
</evidence>
<dbReference type="NCBIfam" id="TIGR01643">
    <property type="entry name" value="YD_repeat_2x"/>
    <property type="match status" value="14"/>
</dbReference>
<evidence type="ECO:0000256" key="6">
    <source>
        <dbReference type="SAM" id="MobiDB-lite"/>
    </source>
</evidence>
<feature type="region of interest" description="Disordered" evidence="6">
    <location>
        <begin position="2048"/>
        <end position="2093"/>
    </location>
</feature>
<keyword evidence="4" id="KW-0677">Repeat</keyword>
<dbReference type="RefSeq" id="WP_105333169.1">
    <property type="nucleotide sequence ID" value="NZ_PUHY01000016.1"/>
</dbReference>
<dbReference type="PANTHER" id="PTHR32305">
    <property type="match status" value="1"/>
</dbReference>
<feature type="region of interest" description="Disordered" evidence="6">
    <location>
        <begin position="1101"/>
        <end position="1126"/>
    </location>
</feature>
<accession>A0A2S8F8P2</accession>
<organism evidence="9 10">
    <name type="scientific">Blastopirellula marina</name>
    <dbReference type="NCBI Taxonomy" id="124"/>
    <lineage>
        <taxon>Bacteria</taxon>
        <taxon>Pseudomonadati</taxon>
        <taxon>Planctomycetota</taxon>
        <taxon>Planctomycetia</taxon>
        <taxon>Pirellulales</taxon>
        <taxon>Pirellulaceae</taxon>
        <taxon>Blastopirellula</taxon>
    </lineage>
</organism>
<dbReference type="OrthoDB" id="232855at2"/>
<feature type="domain" description="Teneurin-like YD-shell" evidence="8">
    <location>
        <begin position="1473"/>
        <end position="1576"/>
    </location>
</feature>
<evidence type="ECO:0000256" key="2">
    <source>
        <dbReference type="ARBA" id="ARBA00004496"/>
    </source>
</evidence>
<feature type="domain" description="Teneurin-like YD-shell" evidence="8">
    <location>
        <begin position="1862"/>
        <end position="2306"/>
    </location>
</feature>
<evidence type="ECO:0000256" key="3">
    <source>
        <dbReference type="ARBA" id="ARBA00022490"/>
    </source>
</evidence>
<dbReference type="GO" id="GO:0042995">
    <property type="term" value="C:cell projection"/>
    <property type="evidence" value="ECO:0007669"/>
    <property type="project" value="UniProtKB-SubCell"/>
</dbReference>